<evidence type="ECO:0000256" key="6">
    <source>
        <dbReference type="ARBA" id="ARBA00022840"/>
    </source>
</evidence>
<comment type="subcellular location">
    <subcellularLocation>
        <location evidence="1">Cell membrane</location>
        <topology evidence="1">Peripheral membrane protein</topology>
    </subcellularLocation>
</comment>
<protein>
    <submittedName>
        <fullName evidence="9">ABC transporter ATP-binding protein</fullName>
    </submittedName>
</protein>
<dbReference type="AlphaFoldDB" id="A0A941EXV9"/>
<feature type="domain" description="ABC transporter" evidence="8">
    <location>
        <begin position="9"/>
        <end position="261"/>
    </location>
</feature>
<dbReference type="GO" id="GO:0015833">
    <property type="term" value="P:peptide transport"/>
    <property type="evidence" value="ECO:0007669"/>
    <property type="project" value="InterPro"/>
</dbReference>
<dbReference type="InterPro" id="IPR003593">
    <property type="entry name" value="AAA+_ATPase"/>
</dbReference>
<dbReference type="InterPro" id="IPR003439">
    <property type="entry name" value="ABC_transporter-like_ATP-bd"/>
</dbReference>
<evidence type="ECO:0000313" key="9">
    <source>
        <dbReference type="EMBL" id="MBR7839031.1"/>
    </source>
</evidence>
<keyword evidence="3" id="KW-0813">Transport</keyword>
<dbReference type="NCBIfam" id="TIGR01727">
    <property type="entry name" value="oligo_HPY"/>
    <property type="match status" value="1"/>
</dbReference>
<dbReference type="InterPro" id="IPR027417">
    <property type="entry name" value="P-loop_NTPase"/>
</dbReference>
<evidence type="ECO:0000313" key="10">
    <source>
        <dbReference type="Proteomes" id="UP000675781"/>
    </source>
</evidence>
<accession>A0A941EXV9</accession>
<name>A0A941EXV9_9ACTN</name>
<dbReference type="SMART" id="SM00382">
    <property type="entry name" value="AAA"/>
    <property type="match status" value="1"/>
</dbReference>
<dbReference type="PROSITE" id="PS50893">
    <property type="entry name" value="ABC_TRANSPORTER_2"/>
    <property type="match status" value="1"/>
</dbReference>
<sequence>MSADTRALLEIENLTVRLADPAADDAPKPLLEGISLSLAPGEALGLVGESGSGKSMTIRAATRLLPPRASVEGAIRFEGTDVTRMSGPALRAYRDTGVGMVFQDPRAHINPTRRIGAFLTEALVRNRGVGRREATARAAAVLGEVGIDDPARRLRQYPHELSGGMLQRVMIASVLLAEPRLILADEPTTALDVTIQSEVVGILDRLRRDRGIGMVFITHDLDLALAVCGRVAVMYAGRIVELRDAKDLHERAAHPYTLGLLGSRPSIDVRSARLTAIPGRPRGAFESGPGCAFADRCAHAQDVCRTTPPEPVRFRDGDVRCHLLDQIHSVPTAAREGGAA</sequence>
<dbReference type="GO" id="GO:0005524">
    <property type="term" value="F:ATP binding"/>
    <property type="evidence" value="ECO:0007669"/>
    <property type="project" value="UniProtKB-KW"/>
</dbReference>
<evidence type="ECO:0000256" key="5">
    <source>
        <dbReference type="ARBA" id="ARBA00022741"/>
    </source>
</evidence>
<organism evidence="9 10">
    <name type="scientific">Actinospica durhamensis</name>
    <dbReference type="NCBI Taxonomy" id="1508375"/>
    <lineage>
        <taxon>Bacteria</taxon>
        <taxon>Bacillati</taxon>
        <taxon>Actinomycetota</taxon>
        <taxon>Actinomycetes</taxon>
        <taxon>Catenulisporales</taxon>
        <taxon>Actinospicaceae</taxon>
        <taxon>Actinospica</taxon>
    </lineage>
</organism>
<dbReference type="RefSeq" id="WP_212533477.1">
    <property type="nucleotide sequence ID" value="NZ_JAGSOG010000366.1"/>
</dbReference>
<dbReference type="Pfam" id="PF08352">
    <property type="entry name" value="oligo_HPY"/>
    <property type="match status" value="1"/>
</dbReference>
<dbReference type="Proteomes" id="UP000675781">
    <property type="component" value="Unassembled WGS sequence"/>
</dbReference>
<comment type="similarity">
    <text evidence="2">Belongs to the ABC transporter superfamily.</text>
</comment>
<dbReference type="InterPro" id="IPR017871">
    <property type="entry name" value="ABC_transporter-like_CS"/>
</dbReference>
<keyword evidence="4" id="KW-1003">Cell membrane</keyword>
<evidence type="ECO:0000256" key="3">
    <source>
        <dbReference type="ARBA" id="ARBA00022448"/>
    </source>
</evidence>
<dbReference type="GO" id="GO:0016887">
    <property type="term" value="F:ATP hydrolysis activity"/>
    <property type="evidence" value="ECO:0007669"/>
    <property type="project" value="InterPro"/>
</dbReference>
<reference evidence="9" key="1">
    <citation type="submission" date="2021-04" db="EMBL/GenBank/DDBJ databases">
        <title>Genome based classification of Actinospica acidithermotolerans sp. nov., an actinobacterium isolated from an Indonesian hot spring.</title>
        <authorList>
            <person name="Kusuma A.B."/>
            <person name="Putra K.E."/>
            <person name="Nafisah S."/>
            <person name="Loh J."/>
            <person name="Nouioui I."/>
            <person name="Goodfellow M."/>
        </authorList>
    </citation>
    <scope>NUCLEOTIDE SEQUENCE</scope>
    <source>
        <strain evidence="9">CSCA 57</strain>
    </source>
</reference>
<evidence type="ECO:0000256" key="4">
    <source>
        <dbReference type="ARBA" id="ARBA00022475"/>
    </source>
</evidence>
<dbReference type="SUPFAM" id="SSF52540">
    <property type="entry name" value="P-loop containing nucleoside triphosphate hydrolases"/>
    <property type="match status" value="1"/>
</dbReference>
<comment type="caution">
    <text evidence="9">The sequence shown here is derived from an EMBL/GenBank/DDBJ whole genome shotgun (WGS) entry which is preliminary data.</text>
</comment>
<dbReference type="InterPro" id="IPR013563">
    <property type="entry name" value="Oligopep_ABC_C"/>
</dbReference>
<evidence type="ECO:0000259" key="8">
    <source>
        <dbReference type="PROSITE" id="PS50893"/>
    </source>
</evidence>
<dbReference type="EMBL" id="JAGSOG010000366">
    <property type="protein sequence ID" value="MBR7839031.1"/>
    <property type="molecule type" value="Genomic_DNA"/>
</dbReference>
<keyword evidence="5" id="KW-0547">Nucleotide-binding</keyword>
<keyword evidence="7" id="KW-0472">Membrane</keyword>
<dbReference type="Pfam" id="PF00005">
    <property type="entry name" value="ABC_tran"/>
    <property type="match status" value="1"/>
</dbReference>
<dbReference type="CDD" id="cd03257">
    <property type="entry name" value="ABC_NikE_OppD_transporters"/>
    <property type="match status" value="1"/>
</dbReference>
<dbReference type="PROSITE" id="PS00211">
    <property type="entry name" value="ABC_TRANSPORTER_1"/>
    <property type="match status" value="1"/>
</dbReference>
<evidence type="ECO:0000256" key="7">
    <source>
        <dbReference type="ARBA" id="ARBA00023136"/>
    </source>
</evidence>
<dbReference type="PANTHER" id="PTHR43297">
    <property type="entry name" value="OLIGOPEPTIDE TRANSPORT ATP-BINDING PROTEIN APPD"/>
    <property type="match status" value="1"/>
</dbReference>
<keyword evidence="6 9" id="KW-0067">ATP-binding</keyword>
<dbReference type="FunFam" id="3.40.50.300:FF:000016">
    <property type="entry name" value="Oligopeptide ABC transporter ATP-binding component"/>
    <property type="match status" value="1"/>
</dbReference>
<keyword evidence="10" id="KW-1185">Reference proteome</keyword>
<dbReference type="GO" id="GO:0005886">
    <property type="term" value="C:plasma membrane"/>
    <property type="evidence" value="ECO:0007669"/>
    <property type="project" value="UniProtKB-SubCell"/>
</dbReference>
<dbReference type="InterPro" id="IPR050388">
    <property type="entry name" value="ABC_Ni/Peptide_Import"/>
</dbReference>
<proteinExistence type="inferred from homology"/>
<dbReference type="PANTHER" id="PTHR43297:SF2">
    <property type="entry name" value="DIPEPTIDE TRANSPORT ATP-BINDING PROTEIN DPPD"/>
    <property type="match status" value="1"/>
</dbReference>
<dbReference type="Gene3D" id="3.40.50.300">
    <property type="entry name" value="P-loop containing nucleotide triphosphate hydrolases"/>
    <property type="match status" value="1"/>
</dbReference>
<gene>
    <name evidence="9" type="ORF">KDL01_37545</name>
</gene>
<evidence type="ECO:0000256" key="2">
    <source>
        <dbReference type="ARBA" id="ARBA00005417"/>
    </source>
</evidence>
<evidence type="ECO:0000256" key="1">
    <source>
        <dbReference type="ARBA" id="ARBA00004202"/>
    </source>
</evidence>